<evidence type="ECO:0000313" key="9">
    <source>
        <dbReference type="Proteomes" id="UP001500729"/>
    </source>
</evidence>
<dbReference type="InterPro" id="IPR016039">
    <property type="entry name" value="Thiolase-like"/>
</dbReference>
<dbReference type="PROSITE" id="PS00012">
    <property type="entry name" value="PHOSPHOPANTETHEINE"/>
    <property type="match status" value="1"/>
</dbReference>
<dbReference type="InterPro" id="IPR050091">
    <property type="entry name" value="PKS_NRPS_Biosynth_Enz"/>
</dbReference>
<reference evidence="8 9" key="1">
    <citation type="journal article" date="2019" name="Int. J. Syst. Evol. Microbiol.">
        <title>The Global Catalogue of Microorganisms (GCM) 10K type strain sequencing project: providing services to taxonomists for standard genome sequencing and annotation.</title>
        <authorList>
            <consortium name="The Broad Institute Genomics Platform"/>
            <consortium name="The Broad Institute Genome Sequencing Center for Infectious Disease"/>
            <person name="Wu L."/>
            <person name="Ma J."/>
        </authorList>
    </citation>
    <scope>NUCLEOTIDE SEQUENCE [LARGE SCALE GENOMIC DNA]</scope>
    <source>
        <strain evidence="8 9">JCM 10303</strain>
    </source>
</reference>
<evidence type="ECO:0000259" key="6">
    <source>
        <dbReference type="PROSITE" id="PS52004"/>
    </source>
</evidence>
<dbReference type="SUPFAM" id="SSF51735">
    <property type="entry name" value="NAD(P)-binding Rossmann-fold domains"/>
    <property type="match status" value="2"/>
</dbReference>
<dbReference type="Pfam" id="PF02801">
    <property type="entry name" value="Ketoacyl-synt_C"/>
    <property type="match status" value="1"/>
</dbReference>
<dbReference type="InterPro" id="IPR014043">
    <property type="entry name" value="Acyl_transferase_dom"/>
</dbReference>
<protein>
    <submittedName>
        <fullName evidence="8">Phthiocerol type I polyketide synthase PpsA</fullName>
    </submittedName>
</protein>
<dbReference type="Pfam" id="PF00109">
    <property type="entry name" value="ketoacyl-synt"/>
    <property type="match status" value="1"/>
</dbReference>
<dbReference type="Pfam" id="PF14765">
    <property type="entry name" value="PS-DH"/>
    <property type="match status" value="1"/>
</dbReference>
<dbReference type="InterPro" id="IPR049551">
    <property type="entry name" value="PKS_DH_C"/>
</dbReference>
<dbReference type="InterPro" id="IPR057326">
    <property type="entry name" value="KR_dom"/>
</dbReference>
<dbReference type="InterPro" id="IPR013968">
    <property type="entry name" value="PKS_KR"/>
</dbReference>
<dbReference type="SUPFAM" id="SSF52151">
    <property type="entry name" value="FabD/lysophospholipase-like"/>
    <property type="match status" value="1"/>
</dbReference>
<feature type="region of interest" description="N-terminal hotdog fold" evidence="4">
    <location>
        <begin position="900"/>
        <end position="1020"/>
    </location>
</feature>
<evidence type="ECO:0000256" key="2">
    <source>
        <dbReference type="ARBA" id="ARBA00022553"/>
    </source>
</evidence>
<comment type="caution">
    <text evidence="8">The sequence shown here is derived from an EMBL/GenBank/DDBJ whole genome shotgun (WGS) entry which is preliminary data.</text>
</comment>
<organism evidence="8 9">
    <name type="scientific">Saccharopolyspora erythraea</name>
    <name type="common">Streptomyces erythraeus</name>
    <dbReference type="NCBI Taxonomy" id="1836"/>
    <lineage>
        <taxon>Bacteria</taxon>
        <taxon>Bacillati</taxon>
        <taxon>Actinomycetota</taxon>
        <taxon>Actinomycetes</taxon>
        <taxon>Pseudonocardiales</taxon>
        <taxon>Pseudonocardiaceae</taxon>
        <taxon>Saccharopolyspora</taxon>
    </lineage>
</organism>
<dbReference type="InterPro" id="IPR049900">
    <property type="entry name" value="PKS_mFAS_DH"/>
</dbReference>
<evidence type="ECO:0000259" key="7">
    <source>
        <dbReference type="PROSITE" id="PS52019"/>
    </source>
</evidence>
<feature type="domain" description="PKS/mFAS DH" evidence="7">
    <location>
        <begin position="900"/>
        <end position="1165"/>
    </location>
</feature>
<sequence length="1738" mass="187745">MSTYAAVKATADEPIAIIGMAFRFAPDLDSPERFWSFLLQGRNAVRQVPPERWAPYDSHCPEVGAVLRRTTQLGCYLDDISGFDANFFGVTPREADYIDPQQRITLELAWAALENAGLPPHRLRGTDTGVVFGASAFDYGKRLLDDIPNLQAWALNGAGLFGIANRVSYALDFHGPSLTIDTACAGSLTAIHTACQNLWRGETQLALAGGVNLMAGPSFAVALDSAGATSPNGQSKAFDANADGYGRGEGAGVIVLKRLSDAQRDGDRILALIRGGGMYQDGRTNGMMMPNGDAQENLLRQVCDRTGIDPATVDYVEAHGTGTPTGDPLEANALANVYGKNRPTGRPCRIGSVKPNIGHLEAGAGVAGLIKTVLALRNEQIPPSPHDKPTPEVDWQNSGLELVANTTPWPRGERVRRAGVSSYGIGGTISHMILEEAPAAHTKPEKRDTSSDGNPRLFPLSSMSEAGARALAGKLANWLETHPETTADSVGAALARRRSHLTWRGAVVAGNRDELVTELRALSAGEASGNAVLARADMDASPVWVFSGAGAQWSGMGRRLLEAEPVFSDVIDMLEPVVRREAEFSIRAAIAEGDWTNVAVTHPVTFAIQAGLAKLWHTRGVRPAAVIGHSVGEYAAAVAAGAVEILDAAKAVCRRSVLVRRTEGTGGMAMVALPFDEVERRLHDRDDVVPAISASPRSTVISGGRDAVDAIVREWTEEGLLVQRVDTEVPFHSAHMDELTPELTDRLRDITARTPIIPFYSTSQDHPRSEVPLDDAYWVGNLRNPVRFVEAVQAAIEDGHRTFLEVSTHPIVAHSIRETLEASNIDAAVHTSLRRNRDEQHELLMGLAKLHCHGGLVDWSRQYPRDAFVDLPTMAWQHQHYWVNTAIAQGSGRGHAPDSHTLLGARHSVSGSSPISVWETHLDFDSRPYPDQHPVHGVEIVPAAVLLNTFIKAVSEGNQPAALSDVELRIPIAVEVPRTLQVVLQEGNLRLASRIDGDSSDEHVWLTHTTAVADHHSRLSTEYLEEAVIRRVSSREEWTWDEFDQWFRARGVDGYGFPWKVETLHTGNGELLASLHCDGDSWAEALDAALTITPLLLPDDDLTRMPAHIRKFAVSGNPPSHLLVHARASVQSPDTIDVLIADESGRVVAETTGLRFGVLDGAPGTMAAPRDLAYEIIWKPLASEPDIGSLPEWAVIIGDDDPVTTGFAELLEEQGILCRRISTPEAVPEPSPGDSALIVIAPGVVTHDEDPVDQAERATWSLIRATQRLPRTATENVRLWCITRGVRAGNDRTALAHRPLWGAARIISGERPDLWGGLIDVESGVRSQERLLKLVLGTPLDGEDIIAVGDDGDYVERMVPVTREPARSELECRPDGTYLVTGGLGAIGLQVARWLVGRGARRLVLAGRNGLPPRHEWDAVTDATTRTRIEAVRSLEYLGATVRVVAIDIADPGQVADSLTPSALGLPPIRGVVHAAGVVNDALAENMDTDGLARTMSPKARGAMALHQQFPPGTLDFFVLFSSSGQFARTTGQVTYAAANSFLDALAAYRRAAGCHETISVAWMAWLNTGMAASIESSMAEARANGIDGFTPEEAFQAWQFVSRFDLPYAVVLRSIPIPGNVPRPAVLSELTASGDTGPDEGPSIVEGWASLPHDELRKHINADLIGQVAEELKQPISEVDVRRPLPESGVDSVIAVAMRARLQRRYGLALPPTVLWDRPTINALSEHITELLKAKVS</sequence>
<keyword evidence="1" id="KW-0596">Phosphopantetheine</keyword>
<evidence type="ECO:0000256" key="4">
    <source>
        <dbReference type="PROSITE-ProRule" id="PRU01363"/>
    </source>
</evidence>
<dbReference type="InterPro" id="IPR016035">
    <property type="entry name" value="Acyl_Trfase/lysoPLipase"/>
</dbReference>
<dbReference type="PANTHER" id="PTHR43775:SF37">
    <property type="entry name" value="SI:DKEY-61P9.11"/>
    <property type="match status" value="1"/>
</dbReference>
<evidence type="ECO:0000256" key="3">
    <source>
        <dbReference type="ARBA" id="ARBA00022679"/>
    </source>
</evidence>
<keyword evidence="3" id="KW-0808">Transferase</keyword>
<feature type="active site" description="Proton acceptor; for dehydratase activity" evidence="4">
    <location>
        <position position="933"/>
    </location>
</feature>
<dbReference type="CDD" id="cd08955">
    <property type="entry name" value="KR_2_FAS_SDR_x"/>
    <property type="match status" value="1"/>
</dbReference>
<dbReference type="Gene3D" id="3.30.70.3290">
    <property type="match status" value="1"/>
</dbReference>
<evidence type="ECO:0000256" key="1">
    <source>
        <dbReference type="ARBA" id="ARBA00022450"/>
    </source>
</evidence>
<feature type="active site" description="Proton donor; for dehydratase activity" evidence="4">
    <location>
        <position position="1087"/>
    </location>
</feature>
<dbReference type="SUPFAM" id="SSF47336">
    <property type="entry name" value="ACP-like"/>
    <property type="match status" value="1"/>
</dbReference>
<dbReference type="SMART" id="SM00822">
    <property type="entry name" value="PKS_KR"/>
    <property type="match status" value="1"/>
</dbReference>
<dbReference type="Pfam" id="PF16197">
    <property type="entry name" value="KAsynt_C_assoc"/>
    <property type="match status" value="1"/>
</dbReference>
<dbReference type="InterPro" id="IPR036736">
    <property type="entry name" value="ACP-like_sf"/>
</dbReference>
<gene>
    <name evidence="8" type="primary">ppsA_2</name>
    <name evidence="8" type="ORF">GCM10009533_59380</name>
</gene>
<dbReference type="Gene3D" id="3.40.47.10">
    <property type="match status" value="1"/>
</dbReference>
<dbReference type="PROSITE" id="PS52004">
    <property type="entry name" value="KS3_2"/>
    <property type="match status" value="1"/>
</dbReference>
<dbReference type="PANTHER" id="PTHR43775">
    <property type="entry name" value="FATTY ACID SYNTHASE"/>
    <property type="match status" value="1"/>
</dbReference>
<dbReference type="SUPFAM" id="SSF53901">
    <property type="entry name" value="Thiolase-like"/>
    <property type="match status" value="1"/>
</dbReference>
<dbReference type="Pfam" id="PF21089">
    <property type="entry name" value="PKS_DH_N"/>
    <property type="match status" value="1"/>
</dbReference>
<accession>A0ABN1DVP4</accession>
<dbReference type="InterPro" id="IPR001227">
    <property type="entry name" value="Ac_transferase_dom_sf"/>
</dbReference>
<dbReference type="InterPro" id="IPR036291">
    <property type="entry name" value="NAD(P)-bd_dom_sf"/>
</dbReference>
<feature type="domain" description="Carrier" evidence="5">
    <location>
        <begin position="1656"/>
        <end position="1733"/>
    </location>
</feature>
<dbReference type="SMART" id="SM00826">
    <property type="entry name" value="PKS_DH"/>
    <property type="match status" value="1"/>
</dbReference>
<dbReference type="SMART" id="SM00823">
    <property type="entry name" value="PKS_PP"/>
    <property type="match status" value="1"/>
</dbReference>
<dbReference type="Gene3D" id="3.10.129.110">
    <property type="entry name" value="Polyketide synthase dehydratase"/>
    <property type="match status" value="1"/>
</dbReference>
<dbReference type="InterPro" id="IPR020841">
    <property type="entry name" value="PKS_Beta-ketoAc_synthase_dom"/>
</dbReference>
<evidence type="ECO:0000313" key="8">
    <source>
        <dbReference type="EMBL" id="GAA0553477.1"/>
    </source>
</evidence>
<dbReference type="InterPro" id="IPR006162">
    <property type="entry name" value="Ppantetheine_attach_site"/>
</dbReference>
<feature type="region of interest" description="C-terminal hotdog fold" evidence="4">
    <location>
        <begin position="1034"/>
        <end position="1165"/>
    </location>
</feature>
<dbReference type="Gene3D" id="1.10.1200.10">
    <property type="entry name" value="ACP-like"/>
    <property type="match status" value="1"/>
</dbReference>
<dbReference type="InterPro" id="IPR014031">
    <property type="entry name" value="Ketoacyl_synth_C"/>
</dbReference>
<dbReference type="InterPro" id="IPR032821">
    <property type="entry name" value="PKS_assoc"/>
</dbReference>
<dbReference type="Gene3D" id="3.40.50.720">
    <property type="entry name" value="NAD(P)-binding Rossmann-like Domain"/>
    <property type="match status" value="1"/>
</dbReference>
<dbReference type="Proteomes" id="UP001500729">
    <property type="component" value="Unassembled WGS sequence"/>
</dbReference>
<dbReference type="SUPFAM" id="SSF55048">
    <property type="entry name" value="Probable ACP-binding domain of malonyl-CoA ACP transacylase"/>
    <property type="match status" value="1"/>
</dbReference>
<dbReference type="PROSITE" id="PS52019">
    <property type="entry name" value="PKS_MFAS_DH"/>
    <property type="match status" value="1"/>
</dbReference>
<evidence type="ECO:0000259" key="5">
    <source>
        <dbReference type="PROSITE" id="PS50075"/>
    </source>
</evidence>
<dbReference type="RefSeq" id="WP_009944722.1">
    <property type="nucleotide sequence ID" value="NZ_BAAAGS010000061.1"/>
</dbReference>
<dbReference type="InterPro" id="IPR009081">
    <property type="entry name" value="PP-bd_ACP"/>
</dbReference>
<dbReference type="SMART" id="SM01294">
    <property type="entry name" value="PKS_PP_betabranch"/>
    <property type="match status" value="1"/>
</dbReference>
<dbReference type="InterPro" id="IPR020807">
    <property type="entry name" value="PKS_DH"/>
</dbReference>
<dbReference type="InterPro" id="IPR020806">
    <property type="entry name" value="PKS_PP-bd"/>
</dbReference>
<dbReference type="InterPro" id="IPR042104">
    <property type="entry name" value="PKS_dehydratase_sf"/>
</dbReference>
<dbReference type="InterPro" id="IPR014030">
    <property type="entry name" value="Ketoacyl_synth_N"/>
</dbReference>
<keyword evidence="2" id="KW-0597">Phosphoprotein</keyword>
<dbReference type="InterPro" id="IPR049552">
    <property type="entry name" value="PKS_DH_N"/>
</dbReference>
<dbReference type="SMART" id="SM00825">
    <property type="entry name" value="PKS_KS"/>
    <property type="match status" value="1"/>
</dbReference>
<dbReference type="EMBL" id="BAAAGS010000061">
    <property type="protein sequence ID" value="GAA0553477.1"/>
    <property type="molecule type" value="Genomic_DNA"/>
</dbReference>
<proteinExistence type="predicted"/>
<dbReference type="Pfam" id="PF00698">
    <property type="entry name" value="Acyl_transf_1"/>
    <property type="match status" value="1"/>
</dbReference>
<dbReference type="Pfam" id="PF00550">
    <property type="entry name" value="PP-binding"/>
    <property type="match status" value="1"/>
</dbReference>
<dbReference type="Pfam" id="PF08659">
    <property type="entry name" value="KR"/>
    <property type="match status" value="1"/>
</dbReference>
<name>A0ABN1DVP4_SACER</name>
<dbReference type="SMART" id="SM00827">
    <property type="entry name" value="PKS_AT"/>
    <property type="match status" value="1"/>
</dbReference>
<dbReference type="InterPro" id="IPR016036">
    <property type="entry name" value="Malonyl_transacylase_ACP-bd"/>
</dbReference>
<dbReference type="CDD" id="cd00833">
    <property type="entry name" value="PKS"/>
    <property type="match status" value="1"/>
</dbReference>
<keyword evidence="9" id="KW-1185">Reference proteome</keyword>
<dbReference type="Gene3D" id="3.40.366.10">
    <property type="entry name" value="Malonyl-Coenzyme A Acyl Carrier Protein, domain 2"/>
    <property type="match status" value="1"/>
</dbReference>
<dbReference type="PROSITE" id="PS50075">
    <property type="entry name" value="CARRIER"/>
    <property type="match status" value="1"/>
</dbReference>
<feature type="domain" description="Ketosynthase family 3 (KS3)" evidence="6">
    <location>
        <begin position="12"/>
        <end position="436"/>
    </location>
</feature>